<name>A0A975Q100_9SPHN</name>
<proteinExistence type="predicted"/>
<feature type="transmembrane region" description="Helical" evidence="1">
    <location>
        <begin position="244"/>
        <end position="269"/>
    </location>
</feature>
<feature type="transmembrane region" description="Helical" evidence="1">
    <location>
        <begin position="346"/>
        <end position="367"/>
    </location>
</feature>
<gene>
    <name evidence="2" type="ORF">KFK14_18030</name>
</gene>
<dbReference type="KEGG" id="spph:KFK14_18030"/>
<dbReference type="Proteomes" id="UP000681425">
    <property type="component" value="Chromosome"/>
</dbReference>
<evidence type="ECO:0000313" key="3">
    <source>
        <dbReference type="Proteomes" id="UP000681425"/>
    </source>
</evidence>
<evidence type="ECO:0000313" key="2">
    <source>
        <dbReference type="EMBL" id="QUT04903.1"/>
    </source>
</evidence>
<dbReference type="RefSeq" id="WP_212608636.1">
    <property type="nucleotide sequence ID" value="NZ_CP073910.1"/>
</dbReference>
<feature type="transmembrane region" description="Helical" evidence="1">
    <location>
        <begin position="281"/>
        <end position="298"/>
    </location>
</feature>
<keyword evidence="1" id="KW-0812">Transmembrane</keyword>
<keyword evidence="1" id="KW-0472">Membrane</keyword>
<reference evidence="2" key="1">
    <citation type="submission" date="2021-04" db="EMBL/GenBank/DDBJ databases">
        <title>Isolation of p-tert-butylphenol degrading bacteria Sphingobium phenoxybenzoativorans Tas13 from active sludge.</title>
        <authorList>
            <person name="Li Y."/>
        </authorList>
    </citation>
    <scope>NUCLEOTIDE SEQUENCE</scope>
    <source>
        <strain evidence="2">Tas13</strain>
    </source>
</reference>
<dbReference type="AlphaFoldDB" id="A0A975Q100"/>
<organism evidence="2 3">
    <name type="scientific">Sphingobium phenoxybenzoativorans</name>
    <dbReference type="NCBI Taxonomy" id="1592790"/>
    <lineage>
        <taxon>Bacteria</taxon>
        <taxon>Pseudomonadati</taxon>
        <taxon>Pseudomonadota</taxon>
        <taxon>Alphaproteobacteria</taxon>
        <taxon>Sphingomonadales</taxon>
        <taxon>Sphingomonadaceae</taxon>
        <taxon>Sphingobium</taxon>
    </lineage>
</organism>
<feature type="transmembrane region" description="Helical" evidence="1">
    <location>
        <begin position="93"/>
        <end position="114"/>
    </location>
</feature>
<protein>
    <submittedName>
        <fullName evidence="2">Uncharacterized protein</fullName>
    </submittedName>
</protein>
<feature type="transmembrane region" description="Helical" evidence="1">
    <location>
        <begin position="60"/>
        <end position="81"/>
    </location>
</feature>
<feature type="transmembrane region" description="Helical" evidence="1">
    <location>
        <begin position="213"/>
        <end position="232"/>
    </location>
</feature>
<keyword evidence="1" id="KW-1133">Transmembrane helix</keyword>
<evidence type="ECO:0000256" key="1">
    <source>
        <dbReference type="SAM" id="Phobius"/>
    </source>
</evidence>
<dbReference type="EMBL" id="CP073910">
    <property type="protein sequence ID" value="QUT04903.1"/>
    <property type="molecule type" value="Genomic_DNA"/>
</dbReference>
<accession>A0A975Q100</accession>
<keyword evidence="3" id="KW-1185">Reference proteome</keyword>
<sequence>MRRSTQPPIIRFSEQPVSPLNTAAATARDTRYQFVLGALAVMAVFYNGLLAMAGAAGLPISATSVLIIEPVILASALLAILRISFTRDDLPSLLLAFSFLAITIYLSAINEVFFPDTMRNMAIIALFTMLGLRARLSTLNMAVLVTTILTAVVLVIEIVDTPMYVQLFEPAQYFFKTRGLEIPDWDKSGLFGNALGFKERFSFGLTAHRTSSIFLEQVSMANFAAFLTVYLMSLWPKLTAWRKIFFIAVIVAILVTNNTRTSLILAVIAPAGYFLYPRMPRYLNVIIAPLLIAVAWFIEDPNRPYADDFAGRLSLTIRTLQKLDLEGALGQKIMESYAFVDSGYPYFIYAATLPGLILLWMFISFYLPQSTASQKRFAYSAGLFIACSLVVAGTSIFTIKVASMLWFLAGFMRSQRDEVEPGQEVAEHGTPTPMPVPLTPRRPAIAGMLR</sequence>
<feature type="transmembrane region" description="Helical" evidence="1">
    <location>
        <begin position="134"/>
        <end position="156"/>
    </location>
</feature>
<feature type="transmembrane region" description="Helical" evidence="1">
    <location>
        <begin position="34"/>
        <end position="54"/>
    </location>
</feature>
<feature type="transmembrane region" description="Helical" evidence="1">
    <location>
        <begin position="379"/>
        <end position="409"/>
    </location>
</feature>